<dbReference type="Pfam" id="PF17107">
    <property type="entry name" value="SesA"/>
    <property type="match status" value="1"/>
</dbReference>
<gene>
    <name evidence="2" type="ORF">N7449_012106</name>
</gene>
<keyword evidence="3" id="KW-1185">Reference proteome</keyword>
<protein>
    <recommendedName>
        <fullName evidence="1">NACHT-NTPase and P-loop NTPases N-terminal domain-containing protein</fullName>
    </recommendedName>
</protein>
<sequence length="177" mass="19952">MAEVIGVVSGAITFATVLVQIGKTIITLKECYHDLRDAPDDLRKLVQQIELFGKILVNVEDDLSQNPNPGLEKSEAALQSLAYCKEAANELDTVCNDIVRDVKSPSRLRRSFKSVKIVIQKGKIEKHMDHLRNVIQLLMWSEQCYNRYDICFHPAVGVGQLMNIEPLLKLTFKLSLS</sequence>
<dbReference type="Proteomes" id="UP001150942">
    <property type="component" value="Unassembled WGS sequence"/>
</dbReference>
<name>A0A9W9LYL3_9EURO</name>
<reference evidence="2" key="1">
    <citation type="submission" date="2022-11" db="EMBL/GenBank/DDBJ databases">
        <authorList>
            <person name="Petersen C."/>
        </authorList>
    </citation>
    <scope>NUCLEOTIDE SEQUENCE</scope>
    <source>
        <strain evidence="2">IBT 20477</strain>
    </source>
</reference>
<comment type="caution">
    <text evidence="2">The sequence shown here is derived from an EMBL/GenBank/DDBJ whole genome shotgun (WGS) entry which is preliminary data.</text>
</comment>
<proteinExistence type="predicted"/>
<feature type="domain" description="NACHT-NTPase and P-loop NTPases N-terminal" evidence="1">
    <location>
        <begin position="19"/>
        <end position="138"/>
    </location>
</feature>
<organism evidence="2 3">
    <name type="scientific">Penicillium cf. viridicatum</name>
    <dbReference type="NCBI Taxonomy" id="2972119"/>
    <lineage>
        <taxon>Eukaryota</taxon>
        <taxon>Fungi</taxon>
        <taxon>Dikarya</taxon>
        <taxon>Ascomycota</taxon>
        <taxon>Pezizomycotina</taxon>
        <taxon>Eurotiomycetes</taxon>
        <taxon>Eurotiomycetidae</taxon>
        <taxon>Eurotiales</taxon>
        <taxon>Aspergillaceae</taxon>
        <taxon>Penicillium</taxon>
    </lineage>
</organism>
<evidence type="ECO:0000313" key="2">
    <source>
        <dbReference type="EMBL" id="KAJ5181959.1"/>
    </source>
</evidence>
<dbReference type="InterPro" id="IPR031352">
    <property type="entry name" value="SesA"/>
</dbReference>
<dbReference type="EMBL" id="JAPQKQ010000009">
    <property type="protein sequence ID" value="KAJ5181959.1"/>
    <property type="molecule type" value="Genomic_DNA"/>
</dbReference>
<evidence type="ECO:0000313" key="3">
    <source>
        <dbReference type="Proteomes" id="UP001150942"/>
    </source>
</evidence>
<accession>A0A9W9LYL3</accession>
<dbReference type="OrthoDB" id="3200163at2759"/>
<dbReference type="AlphaFoldDB" id="A0A9W9LYL3"/>
<evidence type="ECO:0000259" key="1">
    <source>
        <dbReference type="Pfam" id="PF17107"/>
    </source>
</evidence>
<reference evidence="2" key="2">
    <citation type="journal article" date="2023" name="IMA Fungus">
        <title>Comparative genomic study of the Penicillium genus elucidates a diverse pangenome and 15 lateral gene transfer events.</title>
        <authorList>
            <person name="Petersen C."/>
            <person name="Sorensen T."/>
            <person name="Nielsen M.R."/>
            <person name="Sondergaard T.E."/>
            <person name="Sorensen J.L."/>
            <person name="Fitzpatrick D.A."/>
            <person name="Frisvad J.C."/>
            <person name="Nielsen K.L."/>
        </authorList>
    </citation>
    <scope>NUCLEOTIDE SEQUENCE</scope>
    <source>
        <strain evidence="2">IBT 20477</strain>
    </source>
</reference>